<evidence type="ECO:0000256" key="1">
    <source>
        <dbReference type="ARBA" id="ARBA00008791"/>
    </source>
</evidence>
<sequence>MTKSLSPSRVIVGLDFSQTDTYVYKMLAYLEKVYQFEQIYLFHVIRNVKHSYYENVNLTTPLDEALRDRMKSESAPFLSEVKAPIDYMTVEGDLGAELLKWQKVKNADLILLGRKEEFENTHLHGILNLCPCSLCFVPTKEIHLPISNVILPINGSEESVIAMNFALDFHNKTLPLQSSMIDIACAYTIPQGYSYSGKSSEEFKEIMKKNELLEIQDFLRENDWCEKVDDIHLIYVDFWDEVAEELAAKMKEMEASCLVVGTQARTRITRFFKGTKVKRMIKAIDDKVIFVAKDQDKTFDLMDMINSI</sequence>
<organism evidence="2 3">
    <name type="scientific">Sediminitomix flava</name>
    <dbReference type="NCBI Taxonomy" id="379075"/>
    <lineage>
        <taxon>Bacteria</taxon>
        <taxon>Pseudomonadati</taxon>
        <taxon>Bacteroidota</taxon>
        <taxon>Cytophagia</taxon>
        <taxon>Cytophagales</taxon>
        <taxon>Flammeovirgaceae</taxon>
        <taxon>Sediminitomix</taxon>
    </lineage>
</organism>
<reference evidence="2 3" key="1">
    <citation type="submission" date="2018-03" db="EMBL/GenBank/DDBJ databases">
        <title>Genomic Encyclopedia of Archaeal and Bacterial Type Strains, Phase II (KMG-II): from individual species to whole genera.</title>
        <authorList>
            <person name="Goeker M."/>
        </authorList>
    </citation>
    <scope>NUCLEOTIDE SEQUENCE [LARGE SCALE GENOMIC DNA]</scope>
    <source>
        <strain evidence="2 3">DSM 28229</strain>
    </source>
</reference>
<dbReference type="PANTHER" id="PTHR46268">
    <property type="entry name" value="STRESS RESPONSE PROTEIN NHAX"/>
    <property type="match status" value="1"/>
</dbReference>
<proteinExistence type="inferred from homology"/>
<dbReference type="Proteomes" id="UP000245535">
    <property type="component" value="Unassembled WGS sequence"/>
</dbReference>
<name>A0A315ZFU8_SEDFL</name>
<dbReference type="CDD" id="cd00293">
    <property type="entry name" value="USP-like"/>
    <property type="match status" value="1"/>
</dbReference>
<keyword evidence="3" id="KW-1185">Reference proteome</keyword>
<dbReference type="RefSeq" id="WP_109615267.1">
    <property type="nucleotide sequence ID" value="NZ_QGDO01000001.1"/>
</dbReference>
<dbReference type="OrthoDB" id="1522996at2"/>
<dbReference type="Gene3D" id="3.40.50.620">
    <property type="entry name" value="HUPs"/>
    <property type="match status" value="2"/>
</dbReference>
<dbReference type="InterPro" id="IPR014729">
    <property type="entry name" value="Rossmann-like_a/b/a_fold"/>
</dbReference>
<accession>A0A315ZFU8</accession>
<dbReference type="EMBL" id="QGDO01000001">
    <property type="protein sequence ID" value="PWJ43728.1"/>
    <property type="molecule type" value="Genomic_DNA"/>
</dbReference>
<dbReference type="SUPFAM" id="SSF52402">
    <property type="entry name" value="Adenine nucleotide alpha hydrolases-like"/>
    <property type="match status" value="2"/>
</dbReference>
<evidence type="ECO:0000313" key="2">
    <source>
        <dbReference type="EMBL" id="PWJ43728.1"/>
    </source>
</evidence>
<comment type="similarity">
    <text evidence="1">Belongs to the universal stress protein A family.</text>
</comment>
<comment type="caution">
    <text evidence="2">The sequence shown here is derived from an EMBL/GenBank/DDBJ whole genome shotgun (WGS) entry which is preliminary data.</text>
</comment>
<evidence type="ECO:0000313" key="3">
    <source>
        <dbReference type="Proteomes" id="UP000245535"/>
    </source>
</evidence>
<dbReference type="AlphaFoldDB" id="A0A315ZFU8"/>
<protein>
    <submittedName>
        <fullName evidence="2">Universal stress protein family protein</fullName>
    </submittedName>
</protein>
<gene>
    <name evidence="2" type="ORF">BC781_10174</name>
</gene>
<dbReference type="PANTHER" id="PTHR46268:SF6">
    <property type="entry name" value="UNIVERSAL STRESS PROTEIN UP12"/>
    <property type="match status" value="1"/>
</dbReference>